<accession>A0A1A9F1Q0</accession>
<feature type="transmembrane region" description="Helical" evidence="1">
    <location>
        <begin position="194"/>
        <end position="220"/>
    </location>
</feature>
<dbReference type="InterPro" id="IPR016035">
    <property type="entry name" value="Acyl_Trfase/lysoPLipase"/>
</dbReference>
<feature type="transmembrane region" description="Helical" evidence="1">
    <location>
        <begin position="265"/>
        <end position="291"/>
    </location>
</feature>
<gene>
    <name evidence="2" type="ORF">A8C75_15890</name>
</gene>
<name>A0A1A9F1Q0_9GAMM</name>
<dbReference type="KEGG" id="mars:A8C75_15890"/>
<dbReference type="SUPFAM" id="SSF52151">
    <property type="entry name" value="FabD/lysophospholipase-like"/>
    <property type="match status" value="1"/>
</dbReference>
<feature type="transmembrane region" description="Helical" evidence="1">
    <location>
        <begin position="386"/>
        <end position="407"/>
    </location>
</feature>
<evidence type="ECO:0000313" key="3">
    <source>
        <dbReference type="Proteomes" id="UP000078070"/>
    </source>
</evidence>
<feature type="transmembrane region" description="Helical" evidence="1">
    <location>
        <begin position="312"/>
        <end position="336"/>
    </location>
</feature>
<dbReference type="STRING" id="1821621.A8C75_15890"/>
<reference evidence="3" key="1">
    <citation type="submission" date="2016-05" db="EMBL/GenBank/DDBJ databases">
        <authorList>
            <person name="Baek K."/>
            <person name="Yang S.-J."/>
        </authorList>
    </citation>
    <scope>NUCLEOTIDE SEQUENCE [LARGE SCALE GENOMIC DNA]</scope>
    <source>
        <strain evidence="3">ST58-10</strain>
    </source>
</reference>
<dbReference type="Proteomes" id="UP000078070">
    <property type="component" value="Chromosome"/>
</dbReference>
<dbReference type="GO" id="GO:0046475">
    <property type="term" value="P:glycerophospholipid catabolic process"/>
    <property type="evidence" value="ECO:0007669"/>
    <property type="project" value="TreeGrafter"/>
</dbReference>
<dbReference type="PANTHER" id="PTHR10728:SF40">
    <property type="entry name" value="PATATIN FAMILY PROTEIN"/>
    <property type="match status" value="1"/>
</dbReference>
<dbReference type="GO" id="GO:0005829">
    <property type="term" value="C:cytosol"/>
    <property type="evidence" value="ECO:0007669"/>
    <property type="project" value="TreeGrafter"/>
</dbReference>
<feature type="transmembrane region" description="Helical" evidence="1">
    <location>
        <begin position="419"/>
        <end position="439"/>
    </location>
</feature>
<dbReference type="OrthoDB" id="100544at2"/>
<evidence type="ECO:0000313" key="2">
    <source>
        <dbReference type="EMBL" id="ANG63811.1"/>
    </source>
</evidence>
<dbReference type="AlphaFoldDB" id="A0A1A9F1Q0"/>
<protein>
    <submittedName>
        <fullName evidence="2">Uncharacterized protein</fullName>
    </submittedName>
</protein>
<keyword evidence="1" id="KW-1133">Transmembrane helix</keyword>
<dbReference type="GO" id="GO:0004623">
    <property type="term" value="F:phospholipase A2 activity"/>
    <property type="evidence" value="ECO:0007669"/>
    <property type="project" value="TreeGrafter"/>
</dbReference>
<feature type="transmembrane region" description="Helical" evidence="1">
    <location>
        <begin position="348"/>
        <end position="366"/>
    </location>
</feature>
<keyword evidence="3" id="KW-1185">Reference proteome</keyword>
<reference evidence="2 3" key="2">
    <citation type="journal article" date="2018" name="Int. J. Syst. Evol. Microbiol.">
        <title>Marinobacterium aestuarii sp. nov., a benzene-degrading marine bacterium isolated from estuary sediment.</title>
        <authorList>
            <person name="Bae S.S."/>
            <person name="Jung J."/>
            <person name="Chung D."/>
            <person name="Baek K."/>
        </authorList>
    </citation>
    <scope>NUCLEOTIDE SEQUENCE [LARGE SCALE GENOMIC DNA]</scope>
    <source>
        <strain evidence="2 3">ST58-10</strain>
    </source>
</reference>
<keyword evidence="1" id="KW-0472">Membrane</keyword>
<proteinExistence type="predicted"/>
<dbReference type="Gene3D" id="3.40.1090.10">
    <property type="entry name" value="Cytosolic phospholipase A2 catalytic domain"/>
    <property type="match status" value="1"/>
</dbReference>
<keyword evidence="1" id="KW-0812">Transmembrane</keyword>
<dbReference type="EMBL" id="CP015839">
    <property type="protein sequence ID" value="ANG63811.1"/>
    <property type="molecule type" value="Genomic_DNA"/>
</dbReference>
<sequence length="804" mass="89448">MNFVKKLLAKFGFGPDPIGAEAVIADEKIHIEAKLSEAFDEKHRGYLDEDYRHFVEKTYPEYVREHYTYMDPGDYPHKKRPWYGLALSGGGIRSAAFAIGVIQALRNRFLVESGKPTPFEKLAYLSTVSGGGYTGAALSWYQKLFNIFPFGDIDSYAGSKHSHSPGNKILSYMRQHGKYLTPAQLGMASLAGSVLLSVIHSVVAYTLLISLVLFLLSLLITTGVLDPLMNLTIANTANLESLLVKVPRGVATLQQEDELLSPHRIAFSVFFLTATIAMIATLLFTVFIYGLSSFFQKFFSQSYCYRVQIQRTLGLLLKGIAFSLFFAAIPLAALLVFGAEFKVTDPGFFSSMASGIAGILLSIRQFRMNTEAGNEKRNIPGWLSRLVTLVITLLFIFFIFIAAYILAESVHQQLRSDTYSYWPLLFVLCALIVPFFVSINQVSPHKMYRDRLMETFLKTPDIEPTAPLCQRGAEANTTTLVDIAASDHWSPYHLINCNVILNNAKTPRYRGRLGDSFLLSPRYCGSDATQYTTTASFASGGMTLATAMSISGAAENPHAGVSGAGDSTTPLMSFILTFLGLRLGYWAYNPSSTSKLLHKVMRPNYFWPGLRSLLDYGHAEDSVLVELSDGGHFDNTGLYELVRRRTPVIILSDGGADPDATFDDFGNAIERIRVDFGVSIRFHDADFDLSGMLPGSRAASSESRARIYDEKYHLADRGFAIGDVVYPDAVGEKAFVGRFVFIKACLTRNLPGDLYAYKLENPSYPNQPTVDQFFDERQFEAYRELGYQLTRQMIDDKDAMQLLP</sequence>
<evidence type="ECO:0000256" key="1">
    <source>
        <dbReference type="SAM" id="Phobius"/>
    </source>
</evidence>
<organism evidence="2 3">
    <name type="scientific">Marinobacterium aestuarii</name>
    <dbReference type="NCBI Taxonomy" id="1821621"/>
    <lineage>
        <taxon>Bacteria</taxon>
        <taxon>Pseudomonadati</taxon>
        <taxon>Pseudomonadota</taxon>
        <taxon>Gammaproteobacteria</taxon>
        <taxon>Oceanospirillales</taxon>
        <taxon>Oceanospirillaceae</taxon>
        <taxon>Marinobacterium</taxon>
    </lineage>
</organism>
<dbReference type="PANTHER" id="PTHR10728">
    <property type="entry name" value="CYTOSOLIC PHOSPHOLIPASE A2"/>
    <property type="match status" value="1"/>
</dbReference>
<dbReference type="RefSeq" id="WP_067384604.1">
    <property type="nucleotide sequence ID" value="NZ_CP015839.1"/>
</dbReference>